<accession>A0ABS3HZC1</accession>
<name>A0ABS3HZC1_9ENTE</name>
<protein>
    <recommendedName>
        <fullName evidence="4">Lipoprotein</fullName>
    </recommendedName>
</protein>
<evidence type="ECO:0000313" key="2">
    <source>
        <dbReference type="EMBL" id="MBO0480886.1"/>
    </source>
</evidence>
<dbReference type="PROSITE" id="PS51257">
    <property type="entry name" value="PROKAR_LIPOPROTEIN"/>
    <property type="match status" value="1"/>
</dbReference>
<dbReference type="Proteomes" id="UP000664832">
    <property type="component" value="Unassembled WGS sequence"/>
</dbReference>
<comment type="caution">
    <text evidence="2">The sequence shown here is derived from an EMBL/GenBank/DDBJ whole genome shotgun (WGS) entry which is preliminary data.</text>
</comment>
<dbReference type="EMBL" id="JAFLWI010000002">
    <property type="protein sequence ID" value="MBO0480886.1"/>
    <property type="molecule type" value="Genomic_DNA"/>
</dbReference>
<keyword evidence="3" id="KW-1185">Reference proteome</keyword>
<dbReference type="RefSeq" id="WP_206897725.1">
    <property type="nucleotide sequence ID" value="NZ_JAFLWI010000002.1"/>
</dbReference>
<gene>
    <name evidence="2" type="ORF">JZO71_00940</name>
</gene>
<reference evidence="2 3" key="1">
    <citation type="submission" date="2021-03" db="EMBL/GenBank/DDBJ databases">
        <title>Enterococcal diversity collection.</title>
        <authorList>
            <person name="Gilmore M.S."/>
            <person name="Schwartzman J."/>
            <person name="Van Tyne D."/>
            <person name="Martin M."/>
            <person name="Earl A.M."/>
            <person name="Manson A.L."/>
            <person name="Straub T."/>
            <person name="Salamzade R."/>
            <person name="Saavedra J."/>
            <person name="Lebreton F."/>
            <person name="Prichula J."/>
            <person name="Schaufler K."/>
            <person name="Gaca A."/>
            <person name="Sgardioli B."/>
            <person name="Wagenaar J."/>
            <person name="Strong T."/>
        </authorList>
    </citation>
    <scope>NUCLEOTIDE SEQUENCE [LARGE SCALE GENOMIC DNA]</scope>
    <source>
        <strain evidence="2 3">MSG2901</strain>
    </source>
</reference>
<proteinExistence type="predicted"/>
<sequence length="239" mass="25522">MKKISPILLSAALALLLVGCSPKKKHTKKATSNPNLSTTTISSAVSSSTMVSTAQNSNTSTTSSSSTQVTSSLVESQTNEPAITSTNPSEQPFTDTSSSQVTQADPLAGYSDLQIEYARVWLTFMGAAMPDDFELHVHLSPAGQPIDPYDNGSLTYPTETVTLSGKYSYQGLVVYASNHDGTVTRYPTPSHWQMPADKANDPEAIRALTQNILDRATVVPIPTGDSEQVKRLIAVTVID</sequence>
<feature type="compositionally biased region" description="Polar residues" evidence="1">
    <location>
        <begin position="79"/>
        <end position="102"/>
    </location>
</feature>
<evidence type="ECO:0008006" key="4">
    <source>
        <dbReference type="Google" id="ProtNLM"/>
    </source>
</evidence>
<feature type="compositionally biased region" description="Low complexity" evidence="1">
    <location>
        <begin position="52"/>
        <end position="78"/>
    </location>
</feature>
<organism evidence="2 3">
    <name type="scientific">Candidatus Enterococcus courvalinii</name>
    <dbReference type="NCBI Taxonomy" id="2815329"/>
    <lineage>
        <taxon>Bacteria</taxon>
        <taxon>Bacillati</taxon>
        <taxon>Bacillota</taxon>
        <taxon>Bacilli</taxon>
        <taxon>Lactobacillales</taxon>
        <taxon>Enterococcaceae</taxon>
        <taxon>Enterococcus</taxon>
    </lineage>
</organism>
<evidence type="ECO:0000256" key="1">
    <source>
        <dbReference type="SAM" id="MobiDB-lite"/>
    </source>
</evidence>
<feature type="region of interest" description="Disordered" evidence="1">
    <location>
        <begin position="52"/>
        <end position="102"/>
    </location>
</feature>
<evidence type="ECO:0000313" key="3">
    <source>
        <dbReference type="Proteomes" id="UP000664832"/>
    </source>
</evidence>